<dbReference type="OrthoDB" id="10042665at2759"/>
<evidence type="ECO:0000313" key="3">
    <source>
        <dbReference type="EMBL" id="KAF7556186.1"/>
    </source>
</evidence>
<evidence type="ECO:0000256" key="1">
    <source>
        <dbReference type="SAM" id="MobiDB-lite"/>
    </source>
</evidence>
<dbReference type="Pfam" id="PF23232">
    <property type="entry name" value="AAA_lid_13"/>
    <property type="match status" value="1"/>
</dbReference>
<evidence type="ECO:0000313" key="4">
    <source>
        <dbReference type="Proteomes" id="UP000722485"/>
    </source>
</evidence>
<dbReference type="EMBL" id="JAANBB010000014">
    <property type="protein sequence ID" value="KAF7556186.1"/>
    <property type="molecule type" value="Genomic_DNA"/>
</dbReference>
<feature type="compositionally biased region" description="Basic residues" evidence="1">
    <location>
        <begin position="65"/>
        <end position="79"/>
    </location>
</feature>
<feature type="domain" description="AAA+ ATPase lid" evidence="2">
    <location>
        <begin position="522"/>
        <end position="624"/>
    </location>
</feature>
<dbReference type="Proteomes" id="UP000722485">
    <property type="component" value="Unassembled WGS sequence"/>
</dbReference>
<sequence length="638" mass="74224">MPAIEPQDLADRGNRDPCPRGRVTTEREIDRISDATLPIGHQRPDMHLRESDSVSSEVEQERKPHREPRRKQKPRQKQKPRLESPPESESQPDSKYRPIFTIDWRSEICRLLQTPPDISNNDLFEAIDVASKTLKEVELLRSKAKMRQGPPRFQVIHSVRCMESRAENKMYLDQPWVVETGRFNAHLKGSQPINNFELYLERNKEVVFIVYRDYECCGKPPKSPYGTQIEKEMEIESSSLWEREQVAVLLPDLKSGLAELARAALQGIPHPDFEKDREIPHPFIWWFHRRQQIEKAINTLHPAILPYVHLFRGYVLDRTDEIHKTMASRFMIDIFTHKQMHPDTYAKPERPLPILEEVGVEEMSQDNPKLGDGFLMCLPTSIPGFNMDKKEWVNLDVHYIEDVIWNTEAFDFLVIDEQTKELVQAVVTNQLHANENADLIKGKGNGLFILLHGGPGTGKTLTAESCGDIGTKAEEVEEYLQVVMHLGKTWGCGILILTSNRVGIFDEAFKSRIQLNLRYNNLDRAQRLQIWNNFLLRLRRLEKERLASGGNDTRELDYGIKADEIKEKVEELADVDLNGRQIRNAISTARQLARYRKEPLAYRHFEVVINEAKKFDEYLLELHKWYSSDEIQRDKRER</sequence>
<dbReference type="InterPro" id="IPR056599">
    <property type="entry name" value="AAA_lid_fung"/>
</dbReference>
<name>A0A9P5HI62_9HYPO</name>
<dbReference type="AlphaFoldDB" id="A0A9P5HI62"/>
<accession>A0A9P5HI62</accession>
<organism evidence="3 4">
    <name type="scientific">Cylindrodendrum hubeiense</name>
    <dbReference type="NCBI Taxonomy" id="595255"/>
    <lineage>
        <taxon>Eukaryota</taxon>
        <taxon>Fungi</taxon>
        <taxon>Dikarya</taxon>
        <taxon>Ascomycota</taxon>
        <taxon>Pezizomycotina</taxon>
        <taxon>Sordariomycetes</taxon>
        <taxon>Hypocreomycetidae</taxon>
        <taxon>Hypocreales</taxon>
        <taxon>Nectriaceae</taxon>
        <taxon>Cylindrodendrum</taxon>
    </lineage>
</organism>
<feature type="compositionally biased region" description="Basic and acidic residues" evidence="1">
    <location>
        <begin position="9"/>
        <end position="33"/>
    </location>
</feature>
<dbReference type="PANTHER" id="PTHR46411">
    <property type="entry name" value="FAMILY ATPASE, PUTATIVE-RELATED"/>
    <property type="match status" value="1"/>
</dbReference>
<evidence type="ECO:0000259" key="2">
    <source>
        <dbReference type="Pfam" id="PF23232"/>
    </source>
</evidence>
<feature type="region of interest" description="Disordered" evidence="1">
    <location>
        <begin position="1"/>
        <end position="96"/>
    </location>
</feature>
<gene>
    <name evidence="3" type="ORF">G7Z17_g1665</name>
</gene>
<feature type="compositionally biased region" description="Basic and acidic residues" evidence="1">
    <location>
        <begin position="42"/>
        <end position="52"/>
    </location>
</feature>
<reference evidence="3" key="1">
    <citation type="submission" date="2020-03" db="EMBL/GenBank/DDBJ databases">
        <title>Draft Genome Sequence of Cylindrodendrum hubeiense.</title>
        <authorList>
            <person name="Buettner E."/>
            <person name="Kellner H."/>
        </authorList>
    </citation>
    <scope>NUCLEOTIDE SEQUENCE</scope>
    <source>
        <strain evidence="3">IHI 201604</strain>
    </source>
</reference>
<dbReference type="Gene3D" id="3.40.50.300">
    <property type="entry name" value="P-loop containing nucleotide triphosphate hydrolases"/>
    <property type="match status" value="1"/>
</dbReference>
<dbReference type="InterPro" id="IPR027417">
    <property type="entry name" value="P-loop_NTPase"/>
</dbReference>
<comment type="caution">
    <text evidence="3">The sequence shown here is derived from an EMBL/GenBank/DDBJ whole genome shotgun (WGS) entry which is preliminary data.</text>
</comment>
<dbReference type="SUPFAM" id="SSF52540">
    <property type="entry name" value="P-loop containing nucleoside triphosphate hydrolases"/>
    <property type="match status" value="1"/>
</dbReference>
<protein>
    <recommendedName>
        <fullName evidence="2">AAA+ ATPase lid domain-containing protein</fullName>
    </recommendedName>
</protein>
<dbReference type="PANTHER" id="PTHR46411:SF2">
    <property type="entry name" value="AAA+ ATPASE DOMAIN-CONTAINING PROTEIN"/>
    <property type="match status" value="1"/>
</dbReference>
<proteinExistence type="predicted"/>
<keyword evidence="4" id="KW-1185">Reference proteome</keyword>